<dbReference type="SMART" id="SM00387">
    <property type="entry name" value="HATPase_c"/>
    <property type="match status" value="1"/>
</dbReference>
<feature type="domain" description="Histidine kinase" evidence="10">
    <location>
        <begin position="558"/>
        <end position="643"/>
    </location>
</feature>
<dbReference type="PROSITE" id="PS50109">
    <property type="entry name" value="HIS_KIN"/>
    <property type="match status" value="1"/>
</dbReference>
<dbReference type="PANTHER" id="PTHR24421">
    <property type="entry name" value="NITRATE/NITRITE SENSOR PROTEIN NARX-RELATED"/>
    <property type="match status" value="1"/>
</dbReference>
<feature type="transmembrane region" description="Helical" evidence="9">
    <location>
        <begin position="219"/>
        <end position="238"/>
    </location>
</feature>
<keyword evidence="2" id="KW-1003">Cell membrane</keyword>
<sequence>MRAYRSAAARPSRVPGLLVAGACGALALVVVLGDRLMPPAERLAWTDLVWFGALLLYPLMGAVIVHHRPRHRIGWIFLAVGLCITAAPLLEGVSFLVGEPLATMTAATSRVLFGGAWALATTVALLYFPTGSLPSPRWRGVAQLAALGAGLVTAGALGVPGLETAGLLTLGAVTLASLISLVARWRRHDDVRQLSWVMFAVVVIVTAAGVLALNTLADGPAAVGVVCEALALAALPLATGVAIVRDRLFDIELVLNRSLVYLTLVVAVLAVFALAVLVATQLVGAAAGQGAALVAAVVVAVALGAVKDRLVAAVDRRLYGARSRPYAVLAGVAARLEGTLAVDELLTTAAAAVAEDLRLPHVTIQPHPHPHALDADGGVEVFDLRHGTLSEGMLVAGLRRGQSAFSQRERALLTAIARHLAVAVRAVRLTDTVEQARERLVRAREEERLRIRRDLHDGVGPTLAAVRLQVDTLGDRLAPADDAAHALLGRIQAHLADAVGDVRRAVEGLRPPALDQVGLVGVVRGRADDLRAAGLEVQVVCPDRLEIWSAAVEVAAYRIVTEALTNVVRHASARRCTVRLAVDRGVLTVEVADDGTGLPAEVRAGVGLASMAERAAELAGRFEVSAGPAGGGTVVRAELPLRADA</sequence>
<evidence type="ECO:0000256" key="4">
    <source>
        <dbReference type="ARBA" id="ARBA00022692"/>
    </source>
</evidence>
<keyword evidence="8 9" id="KW-0472">Membrane</keyword>
<keyword evidence="5 11" id="KW-0418">Kinase</keyword>
<comment type="caution">
    <text evidence="11">The sequence shown here is derived from an EMBL/GenBank/DDBJ whole genome shotgun (WGS) entry which is preliminary data.</text>
</comment>
<evidence type="ECO:0000256" key="1">
    <source>
        <dbReference type="ARBA" id="ARBA00004651"/>
    </source>
</evidence>
<dbReference type="Gene3D" id="3.30.565.10">
    <property type="entry name" value="Histidine kinase-like ATPase, C-terminal domain"/>
    <property type="match status" value="1"/>
</dbReference>
<feature type="transmembrane region" description="Helical" evidence="9">
    <location>
        <begin position="73"/>
        <end position="90"/>
    </location>
</feature>
<feature type="transmembrane region" description="Helical" evidence="9">
    <location>
        <begin position="110"/>
        <end position="128"/>
    </location>
</feature>
<feature type="transmembrane region" description="Helical" evidence="9">
    <location>
        <begin position="259"/>
        <end position="280"/>
    </location>
</feature>
<feature type="transmembrane region" description="Helical" evidence="9">
    <location>
        <begin position="286"/>
        <end position="306"/>
    </location>
</feature>
<name>A0A552WPI0_9MICO</name>
<dbReference type="CDD" id="cd16917">
    <property type="entry name" value="HATPase_UhpB-NarQ-NarX-like"/>
    <property type="match status" value="1"/>
</dbReference>
<dbReference type="SUPFAM" id="SSF55874">
    <property type="entry name" value="ATPase domain of HSP90 chaperone/DNA topoisomerase II/histidine kinase"/>
    <property type="match status" value="1"/>
</dbReference>
<keyword evidence="3" id="KW-0808">Transferase</keyword>
<keyword evidence="6 9" id="KW-1133">Transmembrane helix</keyword>
<keyword evidence="12" id="KW-1185">Reference proteome</keyword>
<feature type="transmembrane region" description="Helical" evidence="9">
    <location>
        <begin position="49"/>
        <end position="66"/>
    </location>
</feature>
<evidence type="ECO:0000256" key="3">
    <source>
        <dbReference type="ARBA" id="ARBA00022679"/>
    </source>
</evidence>
<feature type="transmembrane region" description="Helical" evidence="9">
    <location>
        <begin position="194"/>
        <end position="213"/>
    </location>
</feature>
<feature type="transmembrane region" description="Helical" evidence="9">
    <location>
        <begin position="140"/>
        <end position="159"/>
    </location>
</feature>
<evidence type="ECO:0000256" key="6">
    <source>
        <dbReference type="ARBA" id="ARBA00022989"/>
    </source>
</evidence>
<dbReference type="InterPro" id="IPR036890">
    <property type="entry name" value="HATPase_C_sf"/>
</dbReference>
<dbReference type="Pfam" id="PF02518">
    <property type="entry name" value="HATPase_c"/>
    <property type="match status" value="1"/>
</dbReference>
<dbReference type="RefSeq" id="WP_143418995.1">
    <property type="nucleotide sequence ID" value="NZ_VJXR01000042.1"/>
</dbReference>
<evidence type="ECO:0000256" key="8">
    <source>
        <dbReference type="ARBA" id="ARBA00023136"/>
    </source>
</evidence>
<dbReference type="InterPro" id="IPR011712">
    <property type="entry name" value="Sig_transdc_His_kin_sub3_dim/P"/>
</dbReference>
<protein>
    <submittedName>
        <fullName evidence="11">Sensor histidine kinase</fullName>
    </submittedName>
</protein>
<reference evidence="11 12" key="1">
    <citation type="submission" date="2019-07" db="EMBL/GenBank/DDBJ databases">
        <title>Georgenia wutianyii sp. nov. and Georgenia *** sp. nov. isolated from plateau pika (Ochotona curzoniae) in the Qinghai-Tibet plateau of China.</title>
        <authorList>
            <person name="Tian Z."/>
        </authorList>
    </citation>
    <scope>NUCLEOTIDE SEQUENCE [LARGE SCALE GENOMIC DNA]</scope>
    <source>
        <strain evidence="11 12">Z446</strain>
    </source>
</reference>
<dbReference type="PANTHER" id="PTHR24421:SF37">
    <property type="entry name" value="SENSOR HISTIDINE KINASE NARS"/>
    <property type="match status" value="1"/>
</dbReference>
<evidence type="ECO:0000313" key="11">
    <source>
        <dbReference type="EMBL" id="TRW44509.1"/>
    </source>
</evidence>
<evidence type="ECO:0000259" key="10">
    <source>
        <dbReference type="PROSITE" id="PS50109"/>
    </source>
</evidence>
<evidence type="ECO:0000256" key="7">
    <source>
        <dbReference type="ARBA" id="ARBA00023012"/>
    </source>
</evidence>
<evidence type="ECO:0000256" key="5">
    <source>
        <dbReference type="ARBA" id="ARBA00022777"/>
    </source>
</evidence>
<evidence type="ECO:0000313" key="12">
    <source>
        <dbReference type="Proteomes" id="UP000318693"/>
    </source>
</evidence>
<dbReference type="AlphaFoldDB" id="A0A552WPI0"/>
<evidence type="ECO:0000256" key="9">
    <source>
        <dbReference type="SAM" id="Phobius"/>
    </source>
</evidence>
<dbReference type="GO" id="GO:0046983">
    <property type="term" value="F:protein dimerization activity"/>
    <property type="evidence" value="ECO:0007669"/>
    <property type="project" value="InterPro"/>
</dbReference>
<evidence type="ECO:0000256" key="2">
    <source>
        <dbReference type="ARBA" id="ARBA00022475"/>
    </source>
</evidence>
<keyword evidence="7" id="KW-0902">Two-component regulatory system</keyword>
<dbReference type="EMBL" id="VJXR01000042">
    <property type="protein sequence ID" value="TRW44509.1"/>
    <property type="molecule type" value="Genomic_DNA"/>
</dbReference>
<dbReference type="GO" id="GO:0005886">
    <property type="term" value="C:plasma membrane"/>
    <property type="evidence" value="ECO:0007669"/>
    <property type="project" value="UniProtKB-SubCell"/>
</dbReference>
<dbReference type="InterPro" id="IPR005467">
    <property type="entry name" value="His_kinase_dom"/>
</dbReference>
<proteinExistence type="predicted"/>
<feature type="transmembrane region" description="Helical" evidence="9">
    <location>
        <begin position="165"/>
        <end position="182"/>
    </location>
</feature>
<dbReference type="Proteomes" id="UP000318693">
    <property type="component" value="Unassembled WGS sequence"/>
</dbReference>
<dbReference type="Gene3D" id="1.20.5.1930">
    <property type="match status" value="1"/>
</dbReference>
<dbReference type="InterPro" id="IPR003594">
    <property type="entry name" value="HATPase_dom"/>
</dbReference>
<gene>
    <name evidence="11" type="ORF">FJ693_13305</name>
</gene>
<dbReference type="InterPro" id="IPR050482">
    <property type="entry name" value="Sensor_HK_TwoCompSys"/>
</dbReference>
<accession>A0A552WPI0</accession>
<dbReference type="GO" id="GO:0000155">
    <property type="term" value="F:phosphorelay sensor kinase activity"/>
    <property type="evidence" value="ECO:0007669"/>
    <property type="project" value="InterPro"/>
</dbReference>
<organism evidence="11 12">
    <name type="scientific">Georgenia yuyongxinii</name>
    <dbReference type="NCBI Taxonomy" id="2589797"/>
    <lineage>
        <taxon>Bacteria</taxon>
        <taxon>Bacillati</taxon>
        <taxon>Actinomycetota</taxon>
        <taxon>Actinomycetes</taxon>
        <taxon>Micrococcales</taxon>
        <taxon>Bogoriellaceae</taxon>
        <taxon>Georgenia</taxon>
    </lineage>
</organism>
<keyword evidence="4 9" id="KW-0812">Transmembrane</keyword>
<comment type="subcellular location">
    <subcellularLocation>
        <location evidence="1">Cell membrane</location>
        <topology evidence="1">Multi-pass membrane protein</topology>
    </subcellularLocation>
</comment>
<dbReference type="Pfam" id="PF07730">
    <property type="entry name" value="HisKA_3"/>
    <property type="match status" value="1"/>
</dbReference>